<evidence type="ECO:0000313" key="2">
    <source>
        <dbReference type="Proteomes" id="UP000266673"/>
    </source>
</evidence>
<dbReference type="EMBL" id="QKWP01000069">
    <property type="protein sequence ID" value="RIB28314.1"/>
    <property type="molecule type" value="Genomic_DNA"/>
</dbReference>
<keyword evidence="2" id="KW-1185">Reference proteome</keyword>
<evidence type="ECO:0000313" key="1">
    <source>
        <dbReference type="EMBL" id="RIB28314.1"/>
    </source>
</evidence>
<protein>
    <submittedName>
        <fullName evidence="1">Uncharacterized protein</fullName>
    </submittedName>
</protein>
<comment type="caution">
    <text evidence="1">The sequence shown here is derived from an EMBL/GenBank/DDBJ whole genome shotgun (WGS) entry which is preliminary data.</text>
</comment>
<gene>
    <name evidence="1" type="ORF">C2G38_2158182</name>
</gene>
<organism evidence="1 2">
    <name type="scientific">Gigaspora rosea</name>
    <dbReference type="NCBI Taxonomy" id="44941"/>
    <lineage>
        <taxon>Eukaryota</taxon>
        <taxon>Fungi</taxon>
        <taxon>Fungi incertae sedis</taxon>
        <taxon>Mucoromycota</taxon>
        <taxon>Glomeromycotina</taxon>
        <taxon>Glomeromycetes</taxon>
        <taxon>Diversisporales</taxon>
        <taxon>Gigasporaceae</taxon>
        <taxon>Gigaspora</taxon>
    </lineage>
</organism>
<name>A0A397W0P4_9GLOM</name>
<sequence>MKKFLYKALFKYKEVYNEEFDTSIEHKTYNKILTFDYNLLKYLQEIITQLINNDNEVFQNDNKTVILKEFEQLVPLIPNHNVKTTYCVIVDNNNNDNTIQTCTELEKRYLRQLSSA</sequence>
<dbReference type="AlphaFoldDB" id="A0A397W0P4"/>
<dbReference type="Proteomes" id="UP000266673">
    <property type="component" value="Unassembled WGS sequence"/>
</dbReference>
<accession>A0A397W0P4</accession>
<proteinExistence type="predicted"/>
<dbReference type="OrthoDB" id="2484445at2759"/>
<reference evidence="1 2" key="1">
    <citation type="submission" date="2018-06" db="EMBL/GenBank/DDBJ databases">
        <title>Comparative genomics reveals the genomic features of Rhizophagus irregularis, R. cerebriforme, R. diaphanum and Gigaspora rosea, and their symbiotic lifestyle signature.</title>
        <authorList>
            <person name="Morin E."/>
            <person name="San Clemente H."/>
            <person name="Chen E.C.H."/>
            <person name="De La Providencia I."/>
            <person name="Hainaut M."/>
            <person name="Kuo A."/>
            <person name="Kohler A."/>
            <person name="Murat C."/>
            <person name="Tang N."/>
            <person name="Roy S."/>
            <person name="Loubradou J."/>
            <person name="Henrissat B."/>
            <person name="Grigoriev I.V."/>
            <person name="Corradi N."/>
            <person name="Roux C."/>
            <person name="Martin F.M."/>
        </authorList>
    </citation>
    <scope>NUCLEOTIDE SEQUENCE [LARGE SCALE GENOMIC DNA]</scope>
    <source>
        <strain evidence="1 2">DAOM 194757</strain>
    </source>
</reference>